<reference evidence="1 2" key="1">
    <citation type="submission" date="2024-01" db="EMBL/GenBank/DDBJ databases">
        <authorList>
            <person name="Allen C."/>
            <person name="Tagirdzhanova G."/>
        </authorList>
    </citation>
    <scope>NUCLEOTIDE SEQUENCE [LARGE SCALE GENOMIC DNA]</scope>
</reference>
<keyword evidence="2" id="KW-1185">Reference proteome</keyword>
<protein>
    <submittedName>
        <fullName evidence="1">Uncharacterized protein</fullName>
    </submittedName>
</protein>
<evidence type="ECO:0000313" key="1">
    <source>
        <dbReference type="EMBL" id="CAK7215935.1"/>
    </source>
</evidence>
<accession>A0ABP0B8Q3</accession>
<dbReference type="Proteomes" id="UP001642406">
    <property type="component" value="Unassembled WGS sequence"/>
</dbReference>
<evidence type="ECO:0000313" key="2">
    <source>
        <dbReference type="Proteomes" id="UP001642406"/>
    </source>
</evidence>
<name>A0ABP0B8Q3_9PEZI</name>
<gene>
    <name evidence="1" type="ORF">SBRCBS47491_002659</name>
</gene>
<proteinExistence type="predicted"/>
<organism evidence="1 2">
    <name type="scientific">Sporothrix bragantina</name>
    <dbReference type="NCBI Taxonomy" id="671064"/>
    <lineage>
        <taxon>Eukaryota</taxon>
        <taxon>Fungi</taxon>
        <taxon>Dikarya</taxon>
        <taxon>Ascomycota</taxon>
        <taxon>Pezizomycotina</taxon>
        <taxon>Sordariomycetes</taxon>
        <taxon>Sordariomycetidae</taxon>
        <taxon>Ophiostomatales</taxon>
        <taxon>Ophiostomataceae</taxon>
        <taxon>Sporothrix</taxon>
    </lineage>
</organism>
<comment type="caution">
    <text evidence="1">The sequence shown here is derived from an EMBL/GenBank/DDBJ whole genome shotgun (WGS) entry which is preliminary data.</text>
</comment>
<dbReference type="EMBL" id="CAWUHC010000016">
    <property type="protein sequence ID" value="CAK7215935.1"/>
    <property type="molecule type" value="Genomic_DNA"/>
</dbReference>
<sequence length="163" mass="18290">MSTRTATATSSRQASRNVGELQLLLTDYAIHRTGAEVDTGTEEKKVITKTKNTEESIEPQTDIAAQVQEGLIDPTVEPHPRVAGVVQPAWWPSDRYRAVPEYAPINRNLDWSRRPIGTNPVISFLLTMTFTGNGILQWYAKIWRSTVGVLNDELFRYPVGGEY</sequence>